<accession>A0AAV7AA15</accession>
<keyword evidence="2" id="KW-1185">Reference proteome</keyword>
<comment type="caution">
    <text evidence="1">The sequence shown here is derived from an EMBL/GenBank/DDBJ whole genome shotgun (WGS) entry which is preliminary data.</text>
</comment>
<reference evidence="1" key="1">
    <citation type="thesis" date="2020" institute="ProQuest LLC" country="789 East Eisenhower Parkway, Ann Arbor, MI, USA">
        <title>Comparative Genomics and Chromosome Evolution.</title>
        <authorList>
            <person name="Mudd A.B."/>
        </authorList>
    </citation>
    <scope>NUCLEOTIDE SEQUENCE</scope>
    <source>
        <strain evidence="1">237g6f4</strain>
        <tissue evidence="1">Blood</tissue>
    </source>
</reference>
<gene>
    <name evidence="1" type="ORF">GDO81_018018</name>
</gene>
<dbReference type="EMBL" id="WNYA01000009">
    <property type="protein sequence ID" value="KAG8556310.1"/>
    <property type="molecule type" value="Genomic_DNA"/>
</dbReference>
<sequence>MDKNQESQKPDKRTSTKCCMCVIRLADSYLKSLSYDRLERKNPLWWRRYTLLLGRRLNPLSLIVVSMNHHA</sequence>
<proteinExistence type="predicted"/>
<name>A0AAV7AA15_ENGPU</name>
<evidence type="ECO:0000313" key="2">
    <source>
        <dbReference type="Proteomes" id="UP000824782"/>
    </source>
</evidence>
<dbReference type="Proteomes" id="UP000824782">
    <property type="component" value="Unassembled WGS sequence"/>
</dbReference>
<protein>
    <submittedName>
        <fullName evidence="1">Uncharacterized protein</fullName>
    </submittedName>
</protein>
<evidence type="ECO:0000313" key="1">
    <source>
        <dbReference type="EMBL" id="KAG8556310.1"/>
    </source>
</evidence>
<organism evidence="1 2">
    <name type="scientific">Engystomops pustulosus</name>
    <name type="common">Tungara frog</name>
    <name type="synonym">Physalaemus pustulosus</name>
    <dbReference type="NCBI Taxonomy" id="76066"/>
    <lineage>
        <taxon>Eukaryota</taxon>
        <taxon>Metazoa</taxon>
        <taxon>Chordata</taxon>
        <taxon>Craniata</taxon>
        <taxon>Vertebrata</taxon>
        <taxon>Euteleostomi</taxon>
        <taxon>Amphibia</taxon>
        <taxon>Batrachia</taxon>
        <taxon>Anura</taxon>
        <taxon>Neobatrachia</taxon>
        <taxon>Hyloidea</taxon>
        <taxon>Leptodactylidae</taxon>
        <taxon>Leiuperinae</taxon>
        <taxon>Engystomops</taxon>
    </lineage>
</organism>
<dbReference type="AlphaFoldDB" id="A0AAV7AA15"/>